<evidence type="ECO:0000256" key="3">
    <source>
        <dbReference type="ARBA" id="ARBA00022679"/>
    </source>
</evidence>
<dbReference type="GO" id="GO:0046872">
    <property type="term" value="F:metal ion binding"/>
    <property type="evidence" value="ECO:0007669"/>
    <property type="project" value="UniProtKB-KW"/>
</dbReference>
<dbReference type="CDD" id="cd02068">
    <property type="entry name" value="radical_SAM_B12_BD"/>
    <property type="match status" value="1"/>
</dbReference>
<keyword evidence="5" id="KW-0479">Metal-binding</keyword>
<dbReference type="EMBL" id="LGTE01000030">
    <property type="protein sequence ID" value="KNZ68474.1"/>
    <property type="molecule type" value="Genomic_DNA"/>
</dbReference>
<evidence type="ECO:0000256" key="6">
    <source>
        <dbReference type="ARBA" id="ARBA00023004"/>
    </source>
</evidence>
<dbReference type="NCBIfam" id="TIGR04190">
    <property type="entry name" value="B12_SAM_Ta0216"/>
    <property type="match status" value="1"/>
</dbReference>
<dbReference type="Gene3D" id="3.20.20.70">
    <property type="entry name" value="Aldolase class I"/>
    <property type="match status" value="1"/>
</dbReference>
<dbReference type="InterPro" id="IPR036724">
    <property type="entry name" value="Cobalamin-bd_sf"/>
</dbReference>
<comment type="caution">
    <text evidence="10">The sequence shown here is derived from an EMBL/GenBank/DDBJ whole genome shotgun (WGS) entry which is preliminary data.</text>
</comment>
<protein>
    <submittedName>
        <fullName evidence="10">Radical SAM protein</fullName>
    </submittedName>
</protein>
<dbReference type="SFLD" id="SFLDG01082">
    <property type="entry name" value="B12-binding_domain_containing"/>
    <property type="match status" value="1"/>
</dbReference>
<dbReference type="Gene3D" id="3.40.50.280">
    <property type="entry name" value="Cobalamin-binding domain"/>
    <property type="match status" value="1"/>
</dbReference>
<dbReference type="GO" id="GO:0031419">
    <property type="term" value="F:cobalamin binding"/>
    <property type="evidence" value="ECO:0007669"/>
    <property type="project" value="InterPro"/>
</dbReference>
<sequence>MIKDLFRRDMVFIHAPSVYDFRKDTIMFGPISDVVPSSPTFEMYPIGITSIAETLEQEGFNVQIINMAYRMLTDRSYDVEKVIAKMNPRSFAFDLHWLPHCHGSIEIAKICKKYHPDIPIIFGGLSASYYHEELIRYPCVDFVVRGDSTEEPVRQLMWAIRNGSSFASIPNLTWKKPDGSVVVNPLTHVPENIDYVSIPCYHYVVRSVFKYGSLANTVPYTDWLKYPITALLTARGCTQNCSICGGSRFAYKNICNREKPAYRSPQSLVNDIKQIQKLGRAPIFVLHDLRQAGPQYVDEFFSLLKQENIKNELVIELFYPAGDDYFAKIADAVPKFSLEMTLETHIESIRKLNGKFACSNEEVENTIASAFKFGCRKIDIFFMSGIPTQTYQDVIGSIDYCRHLLEKFNGDKRLALFIAPLAPFLDPGCLAFEQPEKYGYKKFCHTLEDHRQALLQPSWKHILSFETETMTRDDIVRSTYEAALKLNRLKYEFNLIDRELFEQIDFRIRAAQQVMDEIDEIITIENSKEKEERLAELKQKVEQLNRHTICGKDELKWPISERYGSIFSLTGVFMKLFVTEMRLLWKRFKINLAERPTKQNYNV</sequence>
<dbReference type="SMART" id="SM00729">
    <property type="entry name" value="Elp3"/>
    <property type="match status" value="1"/>
</dbReference>
<evidence type="ECO:0000256" key="2">
    <source>
        <dbReference type="ARBA" id="ARBA00022603"/>
    </source>
</evidence>
<dbReference type="PANTHER" id="PTHR43409">
    <property type="entry name" value="ANAEROBIC MAGNESIUM-PROTOPORPHYRIN IX MONOMETHYL ESTER CYCLASE-RELATED"/>
    <property type="match status" value="1"/>
</dbReference>
<proteinExistence type="predicted"/>
<evidence type="ECO:0000256" key="1">
    <source>
        <dbReference type="ARBA" id="ARBA00001966"/>
    </source>
</evidence>
<dbReference type="InterPro" id="IPR013785">
    <property type="entry name" value="Aldolase_TIM"/>
</dbReference>
<dbReference type="Pfam" id="PF04055">
    <property type="entry name" value="Radical_SAM"/>
    <property type="match status" value="1"/>
</dbReference>
<gene>
    <name evidence="10" type="ORF">Tfer_2994</name>
</gene>
<dbReference type="SUPFAM" id="SSF52242">
    <property type="entry name" value="Cobalamin (vitamin B12)-binding domain"/>
    <property type="match status" value="1"/>
</dbReference>
<dbReference type="SUPFAM" id="SSF102114">
    <property type="entry name" value="Radical SAM enzymes"/>
    <property type="match status" value="1"/>
</dbReference>
<dbReference type="InterPro" id="IPR007197">
    <property type="entry name" value="rSAM"/>
</dbReference>
<dbReference type="SFLD" id="SFLDS00029">
    <property type="entry name" value="Radical_SAM"/>
    <property type="match status" value="1"/>
</dbReference>
<dbReference type="SFLD" id="SFLDG01123">
    <property type="entry name" value="methyltransferase_(Class_B)"/>
    <property type="match status" value="1"/>
</dbReference>
<keyword evidence="2" id="KW-0489">Methyltransferase</keyword>
<dbReference type="InterPro" id="IPR006638">
    <property type="entry name" value="Elp3/MiaA/NifB-like_rSAM"/>
</dbReference>
<organism evidence="10 11">
    <name type="scientific">Thermincola ferriacetica</name>
    <dbReference type="NCBI Taxonomy" id="281456"/>
    <lineage>
        <taxon>Bacteria</taxon>
        <taxon>Bacillati</taxon>
        <taxon>Bacillota</taxon>
        <taxon>Clostridia</taxon>
        <taxon>Eubacteriales</taxon>
        <taxon>Thermincolaceae</taxon>
        <taxon>Thermincola</taxon>
    </lineage>
</organism>
<dbReference type="GO" id="GO:0051536">
    <property type="term" value="F:iron-sulfur cluster binding"/>
    <property type="evidence" value="ECO:0007669"/>
    <property type="project" value="UniProtKB-KW"/>
</dbReference>
<dbReference type="GO" id="GO:0003824">
    <property type="term" value="F:catalytic activity"/>
    <property type="evidence" value="ECO:0007669"/>
    <property type="project" value="InterPro"/>
</dbReference>
<dbReference type="InterPro" id="IPR026447">
    <property type="entry name" value="B12_SAM_Ta0216"/>
</dbReference>
<evidence type="ECO:0000256" key="7">
    <source>
        <dbReference type="ARBA" id="ARBA00023014"/>
    </source>
</evidence>
<feature type="domain" description="B12-binding" evidence="8">
    <location>
        <begin position="31"/>
        <end position="167"/>
    </location>
</feature>
<dbReference type="InterPro" id="IPR006158">
    <property type="entry name" value="Cobalamin-bd"/>
</dbReference>
<dbReference type="SFLD" id="SFLDF00326">
    <property type="entry name" value="5''-pyrrole_methytransferase"/>
    <property type="match status" value="1"/>
</dbReference>
<dbReference type="InterPro" id="IPR034466">
    <property type="entry name" value="Methyltransferase_Class_B"/>
</dbReference>
<dbReference type="RefSeq" id="WP_052218953.1">
    <property type="nucleotide sequence ID" value="NZ_LGTE01000030.1"/>
</dbReference>
<evidence type="ECO:0000256" key="4">
    <source>
        <dbReference type="ARBA" id="ARBA00022691"/>
    </source>
</evidence>
<dbReference type="AlphaFoldDB" id="A0A0L6W074"/>
<accession>A0A0L6W074</accession>
<dbReference type="InterPro" id="IPR058240">
    <property type="entry name" value="rSAM_sf"/>
</dbReference>
<dbReference type="PATRIC" id="fig|281456.6.peg.3133"/>
<keyword evidence="7" id="KW-0411">Iron-sulfur</keyword>
<name>A0A0L6W074_9FIRM</name>
<feature type="domain" description="Radical SAM core" evidence="9">
    <location>
        <begin position="223"/>
        <end position="458"/>
    </location>
</feature>
<dbReference type="Proteomes" id="UP000037175">
    <property type="component" value="Unassembled WGS sequence"/>
</dbReference>
<comment type="cofactor">
    <cofactor evidence="1">
        <name>[4Fe-4S] cluster</name>
        <dbReference type="ChEBI" id="CHEBI:49883"/>
    </cofactor>
</comment>
<dbReference type="Pfam" id="PF02310">
    <property type="entry name" value="B12-binding"/>
    <property type="match status" value="1"/>
</dbReference>
<keyword evidence="4" id="KW-0949">S-adenosyl-L-methionine</keyword>
<dbReference type="PANTHER" id="PTHR43409:SF7">
    <property type="entry name" value="BLL1977 PROTEIN"/>
    <property type="match status" value="1"/>
</dbReference>
<reference evidence="11" key="1">
    <citation type="submission" date="2015-07" db="EMBL/GenBank/DDBJ databases">
        <title>Complete Genome of Thermincola ferriacetica strain Z-0001T.</title>
        <authorList>
            <person name="Lusk B."/>
            <person name="Badalamenti J.P."/>
            <person name="Parameswaran P."/>
            <person name="Bond D.R."/>
            <person name="Torres C.I."/>
        </authorList>
    </citation>
    <scope>NUCLEOTIDE SEQUENCE [LARGE SCALE GENOMIC DNA]</scope>
    <source>
        <strain evidence="11">Z-0001</strain>
    </source>
</reference>
<evidence type="ECO:0000259" key="9">
    <source>
        <dbReference type="PROSITE" id="PS51918"/>
    </source>
</evidence>
<keyword evidence="11" id="KW-1185">Reference proteome</keyword>
<keyword evidence="6" id="KW-0408">Iron</keyword>
<evidence type="ECO:0000313" key="11">
    <source>
        <dbReference type="Proteomes" id="UP000037175"/>
    </source>
</evidence>
<keyword evidence="3" id="KW-0808">Transferase</keyword>
<evidence type="ECO:0000256" key="5">
    <source>
        <dbReference type="ARBA" id="ARBA00022723"/>
    </source>
</evidence>
<dbReference type="InterPro" id="IPR051198">
    <property type="entry name" value="BchE-like"/>
</dbReference>
<evidence type="ECO:0000259" key="8">
    <source>
        <dbReference type="PROSITE" id="PS51332"/>
    </source>
</evidence>
<evidence type="ECO:0000313" key="10">
    <source>
        <dbReference type="EMBL" id="KNZ68474.1"/>
    </source>
</evidence>
<dbReference type="PROSITE" id="PS51332">
    <property type="entry name" value="B12_BINDING"/>
    <property type="match status" value="1"/>
</dbReference>
<dbReference type="PROSITE" id="PS51918">
    <property type="entry name" value="RADICAL_SAM"/>
    <property type="match status" value="1"/>
</dbReference>